<gene>
    <name evidence="2" type="ORF">MTR67_030966</name>
</gene>
<organism evidence="2 3">
    <name type="scientific">Solanum verrucosum</name>
    <dbReference type="NCBI Taxonomy" id="315347"/>
    <lineage>
        <taxon>Eukaryota</taxon>
        <taxon>Viridiplantae</taxon>
        <taxon>Streptophyta</taxon>
        <taxon>Embryophyta</taxon>
        <taxon>Tracheophyta</taxon>
        <taxon>Spermatophyta</taxon>
        <taxon>Magnoliopsida</taxon>
        <taxon>eudicotyledons</taxon>
        <taxon>Gunneridae</taxon>
        <taxon>Pentapetalae</taxon>
        <taxon>asterids</taxon>
        <taxon>lamiids</taxon>
        <taxon>Solanales</taxon>
        <taxon>Solanaceae</taxon>
        <taxon>Solanoideae</taxon>
        <taxon>Solaneae</taxon>
        <taxon>Solanum</taxon>
    </lineage>
</organism>
<reference evidence="2" key="1">
    <citation type="submission" date="2023-08" db="EMBL/GenBank/DDBJ databases">
        <title>A de novo genome assembly of Solanum verrucosum Schlechtendal, a Mexican diploid species geographically isolated from the other diploid A-genome species in potato relatives.</title>
        <authorList>
            <person name="Hosaka K."/>
        </authorList>
    </citation>
    <scope>NUCLEOTIDE SEQUENCE</scope>
    <source>
        <tissue evidence="2">Young leaves</tissue>
    </source>
</reference>
<dbReference type="AlphaFoldDB" id="A0AAF0U1L3"/>
<keyword evidence="3" id="KW-1185">Reference proteome</keyword>
<dbReference type="EMBL" id="CP133618">
    <property type="protein sequence ID" value="WMV37581.1"/>
    <property type="molecule type" value="Genomic_DNA"/>
</dbReference>
<evidence type="ECO:0000259" key="1">
    <source>
        <dbReference type="Pfam" id="PF13966"/>
    </source>
</evidence>
<dbReference type="PANTHER" id="PTHR48444">
    <property type="entry name" value="DNA TOPOISOMERASE 6 SUBUNIT B"/>
    <property type="match status" value="1"/>
</dbReference>
<name>A0AAF0U1L3_SOLVR</name>
<evidence type="ECO:0000313" key="3">
    <source>
        <dbReference type="Proteomes" id="UP001234989"/>
    </source>
</evidence>
<dbReference type="PANTHER" id="PTHR48444:SF1">
    <property type="entry name" value="DNA TOPOISOMERASE 6 SUBUNIT B"/>
    <property type="match status" value="1"/>
</dbReference>
<protein>
    <recommendedName>
        <fullName evidence="1">Reverse transcriptase zinc-binding domain-containing protein</fullName>
    </recommendedName>
</protein>
<dbReference type="InterPro" id="IPR026960">
    <property type="entry name" value="RVT-Znf"/>
</dbReference>
<evidence type="ECO:0000313" key="2">
    <source>
        <dbReference type="EMBL" id="WMV37581.1"/>
    </source>
</evidence>
<sequence>MPIDSARNVQLEEVKQCFLNGEWNYDLLQLSFGEDFSRHVSQLLRNSEDEEQWDKPWWMLNATGKFTIGSAWEFLRDKDEACLNCKHSWITGIPFKVSFLTWRIWQHRLPIGEVLVRNKMCDGVECECCADGAQETIEHLFIRCSNTNSIWTYFAATKRQSRWSWNQLSEEIDRSKFNPMIGLGNHERRDETLNDDFKTAKAREKRLANEARILEIQAKNVALGKKVKHPAATKEVKGREASYYRVTCKPRKCLYTTMRELVENALDSAGIVEITVSEEIGRSKFNSMIGLADHERRDKALYDDFATTKARERPMKCDDKFERLVWGSFGFLIRHVTSRP</sequence>
<proteinExistence type="predicted"/>
<accession>A0AAF0U1L3</accession>
<dbReference type="Proteomes" id="UP001234989">
    <property type="component" value="Chromosome 7"/>
</dbReference>
<feature type="domain" description="Reverse transcriptase zinc-binding" evidence="1">
    <location>
        <begin position="66"/>
        <end position="151"/>
    </location>
</feature>
<dbReference type="Pfam" id="PF13966">
    <property type="entry name" value="zf-RVT"/>
    <property type="match status" value="1"/>
</dbReference>